<keyword evidence="2" id="KW-0808">Transferase</keyword>
<dbReference type="AlphaFoldDB" id="A0A5C6M4B2"/>
<evidence type="ECO:0000259" key="6">
    <source>
        <dbReference type="PROSITE" id="PS50011"/>
    </source>
</evidence>
<keyword evidence="4" id="KW-0418">Kinase</keyword>
<dbReference type="SUPFAM" id="SSF56112">
    <property type="entry name" value="Protein kinase-like (PK-like)"/>
    <property type="match status" value="1"/>
</dbReference>
<evidence type="ECO:0000313" key="8">
    <source>
        <dbReference type="Proteomes" id="UP000321083"/>
    </source>
</evidence>
<sequence>ITDQQTLSGGRNEVLFPGVFQLLDFELAVKAERDRAESTAISELEGTLAYISPEQTGRTNRRIDSRTDLFAVGVVLYKMLSGKLPFFGADDSEMVHKILTASPPSLDGFGKFPSVVVEIVNLLLEKSAENRYASALGLAHDLSKFCVHAAGGIEHLSHKETLRSQ</sequence>
<organism evidence="7 8">
    <name type="scientific">Planctomyces bekefii</name>
    <dbReference type="NCBI Taxonomy" id="1653850"/>
    <lineage>
        <taxon>Bacteria</taxon>
        <taxon>Pseudomonadati</taxon>
        <taxon>Planctomycetota</taxon>
        <taxon>Planctomycetia</taxon>
        <taxon>Planctomycetales</taxon>
        <taxon>Planctomycetaceae</taxon>
        <taxon>Planctomyces</taxon>
    </lineage>
</organism>
<dbReference type="Gene3D" id="1.10.510.10">
    <property type="entry name" value="Transferase(Phosphotransferase) domain 1"/>
    <property type="match status" value="1"/>
</dbReference>
<evidence type="ECO:0000256" key="3">
    <source>
        <dbReference type="ARBA" id="ARBA00022741"/>
    </source>
</evidence>
<evidence type="ECO:0000313" key="7">
    <source>
        <dbReference type="EMBL" id="TWW09033.1"/>
    </source>
</evidence>
<keyword evidence="3" id="KW-0547">Nucleotide-binding</keyword>
<gene>
    <name evidence="7" type="ORF">E3A20_18360</name>
</gene>
<dbReference type="PANTHER" id="PTHR24351">
    <property type="entry name" value="RIBOSOMAL PROTEIN S6 KINASE"/>
    <property type="match status" value="1"/>
</dbReference>
<dbReference type="Proteomes" id="UP000321083">
    <property type="component" value="Unassembled WGS sequence"/>
</dbReference>
<dbReference type="EMBL" id="SRHE01000411">
    <property type="protein sequence ID" value="TWW09033.1"/>
    <property type="molecule type" value="Genomic_DNA"/>
</dbReference>
<evidence type="ECO:0000256" key="5">
    <source>
        <dbReference type="ARBA" id="ARBA00022840"/>
    </source>
</evidence>
<dbReference type="GO" id="GO:0004674">
    <property type="term" value="F:protein serine/threonine kinase activity"/>
    <property type="evidence" value="ECO:0007669"/>
    <property type="project" value="UniProtKB-KW"/>
</dbReference>
<accession>A0A5C6M4B2</accession>
<dbReference type="PROSITE" id="PS50011">
    <property type="entry name" value="PROTEIN_KINASE_DOM"/>
    <property type="match status" value="1"/>
</dbReference>
<evidence type="ECO:0000256" key="2">
    <source>
        <dbReference type="ARBA" id="ARBA00022679"/>
    </source>
</evidence>
<evidence type="ECO:0000256" key="1">
    <source>
        <dbReference type="ARBA" id="ARBA00022527"/>
    </source>
</evidence>
<dbReference type="InterPro" id="IPR011009">
    <property type="entry name" value="Kinase-like_dom_sf"/>
</dbReference>
<feature type="domain" description="Protein kinase" evidence="6">
    <location>
        <begin position="1"/>
        <end position="143"/>
    </location>
</feature>
<reference evidence="7 8" key="1">
    <citation type="submission" date="2019-08" db="EMBL/GenBank/DDBJ databases">
        <title>100 year-old enigma solved: identification of Planctomyces bekefii, the type genus and species of the phylum Planctomycetes.</title>
        <authorList>
            <person name="Svetlana D.N."/>
            <person name="Overmann J."/>
        </authorList>
    </citation>
    <scope>NUCLEOTIDE SEQUENCE [LARGE SCALE GENOMIC DNA]</scope>
    <source>
        <strain evidence="7">Phe10_nw2017</strain>
    </source>
</reference>
<proteinExistence type="predicted"/>
<reference evidence="7 8" key="2">
    <citation type="submission" date="2019-08" db="EMBL/GenBank/DDBJ databases">
        <authorList>
            <person name="Henke P."/>
        </authorList>
    </citation>
    <scope>NUCLEOTIDE SEQUENCE [LARGE SCALE GENOMIC DNA]</scope>
    <source>
        <strain evidence="7">Phe10_nw2017</strain>
    </source>
</reference>
<feature type="non-terminal residue" evidence="7">
    <location>
        <position position="1"/>
    </location>
</feature>
<keyword evidence="1" id="KW-0723">Serine/threonine-protein kinase</keyword>
<evidence type="ECO:0000256" key="4">
    <source>
        <dbReference type="ARBA" id="ARBA00022777"/>
    </source>
</evidence>
<comment type="caution">
    <text evidence="7">The sequence shown here is derived from an EMBL/GenBank/DDBJ whole genome shotgun (WGS) entry which is preliminary data.</text>
</comment>
<keyword evidence="5" id="KW-0067">ATP-binding</keyword>
<keyword evidence="8" id="KW-1185">Reference proteome</keyword>
<protein>
    <recommendedName>
        <fullName evidence="6">Protein kinase domain-containing protein</fullName>
    </recommendedName>
</protein>
<dbReference type="Pfam" id="PF00069">
    <property type="entry name" value="Pkinase"/>
    <property type="match status" value="1"/>
</dbReference>
<dbReference type="GO" id="GO:0005524">
    <property type="term" value="F:ATP binding"/>
    <property type="evidence" value="ECO:0007669"/>
    <property type="project" value="UniProtKB-KW"/>
</dbReference>
<name>A0A5C6M4B2_9PLAN</name>
<dbReference type="InterPro" id="IPR000719">
    <property type="entry name" value="Prot_kinase_dom"/>
</dbReference>